<accession>A0A8T9T1K8</accession>
<evidence type="ECO:0000256" key="3">
    <source>
        <dbReference type="ARBA" id="ARBA00023237"/>
    </source>
</evidence>
<evidence type="ECO:0000259" key="5">
    <source>
        <dbReference type="PROSITE" id="PS51123"/>
    </source>
</evidence>
<dbReference type="InterPro" id="IPR006664">
    <property type="entry name" value="OMP_bac"/>
</dbReference>
<reference evidence="6 7" key="1">
    <citation type="submission" date="2022-04" db="EMBL/GenBank/DDBJ databases">
        <title>Hymenobacter sp. isolated from the air.</title>
        <authorList>
            <person name="Won M."/>
            <person name="Lee C.-M."/>
            <person name="Woen H.-Y."/>
            <person name="Kwon S.-W."/>
        </authorList>
    </citation>
    <scope>NUCLEOTIDE SEQUENCE [LARGE SCALE GENOMIC DNA]</scope>
    <source>
        <strain evidence="7">5413 J-13</strain>
    </source>
</reference>
<keyword evidence="2 4" id="KW-0472">Membrane</keyword>
<dbReference type="InterPro" id="IPR050330">
    <property type="entry name" value="Bact_OuterMem_StrucFunc"/>
</dbReference>
<gene>
    <name evidence="6" type="ORF">MUN82_02025</name>
</gene>
<dbReference type="GO" id="GO:0009279">
    <property type="term" value="C:cell outer membrane"/>
    <property type="evidence" value="ECO:0007669"/>
    <property type="project" value="UniProtKB-SubCell"/>
</dbReference>
<dbReference type="Gene3D" id="3.30.1330.60">
    <property type="entry name" value="OmpA-like domain"/>
    <property type="match status" value="1"/>
</dbReference>
<dbReference type="Pfam" id="PF00691">
    <property type="entry name" value="OmpA"/>
    <property type="match status" value="1"/>
</dbReference>
<dbReference type="RefSeq" id="WP_245094519.1">
    <property type="nucleotide sequence ID" value="NZ_CP095053.1"/>
</dbReference>
<dbReference type="AlphaFoldDB" id="A0A8T9T1K8"/>
<feature type="domain" description="OmpA-like" evidence="5">
    <location>
        <begin position="327"/>
        <end position="443"/>
    </location>
</feature>
<dbReference type="PRINTS" id="PR01021">
    <property type="entry name" value="OMPADOMAIN"/>
</dbReference>
<organism evidence="6 7">
    <name type="scientific">Hymenobacter aerilatus</name>
    <dbReference type="NCBI Taxonomy" id="2932251"/>
    <lineage>
        <taxon>Bacteria</taxon>
        <taxon>Pseudomonadati</taxon>
        <taxon>Bacteroidota</taxon>
        <taxon>Cytophagia</taxon>
        <taxon>Cytophagales</taxon>
        <taxon>Hymenobacteraceae</taxon>
        <taxon>Hymenobacter</taxon>
    </lineage>
</organism>
<dbReference type="KEGG" id="haei:MUN82_02025"/>
<evidence type="ECO:0000313" key="6">
    <source>
        <dbReference type="EMBL" id="UOR05889.1"/>
    </source>
</evidence>
<evidence type="ECO:0000313" key="7">
    <source>
        <dbReference type="Proteomes" id="UP000829925"/>
    </source>
</evidence>
<dbReference type="InterPro" id="IPR036737">
    <property type="entry name" value="OmpA-like_sf"/>
</dbReference>
<name>A0A8T9T1K8_9BACT</name>
<protein>
    <submittedName>
        <fullName evidence="6">OmpA family protein</fullName>
    </submittedName>
</protein>
<dbReference type="PROSITE" id="PS51123">
    <property type="entry name" value="OMPA_2"/>
    <property type="match status" value="1"/>
</dbReference>
<dbReference type="PANTHER" id="PTHR30329:SF21">
    <property type="entry name" value="LIPOPROTEIN YIAD-RELATED"/>
    <property type="match status" value="1"/>
</dbReference>
<dbReference type="PANTHER" id="PTHR30329">
    <property type="entry name" value="STATOR ELEMENT OF FLAGELLAR MOTOR COMPLEX"/>
    <property type="match status" value="1"/>
</dbReference>
<keyword evidence="7" id="KW-1185">Reference proteome</keyword>
<dbReference type="InterPro" id="IPR006665">
    <property type="entry name" value="OmpA-like"/>
</dbReference>
<comment type="subcellular location">
    <subcellularLocation>
        <location evidence="1">Cell outer membrane</location>
    </subcellularLocation>
</comment>
<dbReference type="CDD" id="cd07185">
    <property type="entry name" value="OmpA_C-like"/>
    <property type="match status" value="1"/>
</dbReference>
<dbReference type="EMBL" id="CP095053">
    <property type="protein sequence ID" value="UOR05889.1"/>
    <property type="molecule type" value="Genomic_DNA"/>
</dbReference>
<dbReference type="Proteomes" id="UP000829925">
    <property type="component" value="Chromosome"/>
</dbReference>
<evidence type="ECO:0000256" key="2">
    <source>
        <dbReference type="ARBA" id="ARBA00023136"/>
    </source>
</evidence>
<dbReference type="SUPFAM" id="SSF103088">
    <property type="entry name" value="OmpA-like"/>
    <property type="match status" value="1"/>
</dbReference>
<evidence type="ECO:0000256" key="4">
    <source>
        <dbReference type="PROSITE-ProRule" id="PRU00473"/>
    </source>
</evidence>
<evidence type="ECO:0000256" key="1">
    <source>
        <dbReference type="ARBA" id="ARBA00004442"/>
    </source>
</evidence>
<sequence>MMDGQNLSGEINHFLKSHALLPTTIAADSEVVDQVIELVVAKLAEVSRQVDGREVVWNAAHQTDAAQVIQEPARVHNATVSSHGNDLMKSLLEDRYHGTVHSLATDTGIDASEVTRLVGQVGLVAAGLLGQKADANQWDADALSQWLQEQRGGQPQVQRTVRPALPPLPAFTATPREPVAARSGGSSHWGWIALLVAVAIASFLLGRQTAPAINYQLPDTALASNALSAKDRFSLPTAATDNRTTWDAANPINVTTNENFQAAGGYPTVIATNTTPNSGGGYVYGNAGVPVVLKLSGGLQQIIGSNSTESRLYQFLADPTMEVDTLNPLKGWIGFDRIYFESSKATLTNESMWQLSNVASILKTFPRAEVRIGGYTDSSGDPLFNLRLSRDRAQAARATLISMGVDPNNVEAIGYGSLDNIASNDTPDGRSLNRRVSIRVLEK</sequence>
<keyword evidence="3" id="KW-0998">Cell outer membrane</keyword>
<proteinExistence type="predicted"/>